<dbReference type="InterPro" id="IPR036514">
    <property type="entry name" value="SGNH_hydro_sf"/>
</dbReference>
<evidence type="ECO:0000313" key="3">
    <source>
        <dbReference type="EMBL" id="ADD91475.1"/>
    </source>
</evidence>
<name>D4NWF6_ADIVA</name>
<evidence type="ECO:0000259" key="2">
    <source>
        <dbReference type="Pfam" id="PF03629"/>
    </source>
</evidence>
<proteinExistence type="predicted"/>
<protein>
    <recommendedName>
        <fullName evidence="2">Sialate O-acetylesterase domain-containing protein</fullName>
    </recommendedName>
</protein>
<dbReference type="GO" id="GO:0001681">
    <property type="term" value="F:sialate O-acetylesterase activity"/>
    <property type="evidence" value="ECO:0007669"/>
    <property type="project" value="InterPro"/>
</dbReference>
<sequence>MPRFANYIQDHMVLQRAPQRAVVWGYGDPEKLTILKLNNKIYTTISDTKSMNEQDESIWSITLNPVYDEGPFDIHVSQPLTNGTLVTITIHDVLFGDVWICSGQSNMQLTVSLIYNATEEIANTDKYPKIRVFTAADESSTTPIEDLRGIRLNWSVASPKNIGGPDWNYMSAVCWLYGRMIHVALGGRPIGLIATTVGGTPIELWMPPKALQDCGIPTDINVIVKPFHSSLIEIPYNHSSLFNAMIYPFMRTVIYGVIWYQGEANRDYNTDKYACSFSKLIQYWRQMWHERTDAITDIQFPFGFVQLSTFANNSKFIGSYPAIRWHQTFDIGYVPNSVVPKVFMAVTLDLRDDRNGDHPRYKHDVGYRLSRSGLAIAYNQQIEFQGPIVQNVIYSIDSRIVNITYTAVSNIEVRNPNGFEVCCQGNKCSNDSSWIPVTISSKNALTITLTISSSCIGQQLYGLRYLWRETPCPFKQAAIYSYTDSNLPSPPYFKLFQTDKEDLKNNFFI</sequence>
<evidence type="ECO:0000256" key="1">
    <source>
        <dbReference type="ARBA" id="ARBA00022801"/>
    </source>
</evidence>
<accession>D4NWF6</accession>
<dbReference type="SUPFAM" id="SSF52266">
    <property type="entry name" value="SGNH hydrolase"/>
    <property type="match status" value="1"/>
</dbReference>
<dbReference type="PANTHER" id="PTHR22901:SF0">
    <property type="entry name" value="SIALATE O-ACETYLESTERASE"/>
    <property type="match status" value="1"/>
</dbReference>
<dbReference type="GO" id="GO:0005975">
    <property type="term" value="P:carbohydrate metabolic process"/>
    <property type="evidence" value="ECO:0007669"/>
    <property type="project" value="TreeGrafter"/>
</dbReference>
<dbReference type="InterPro" id="IPR039329">
    <property type="entry name" value="SIAE"/>
</dbReference>
<reference evidence="3" key="1">
    <citation type="submission" date="2009-12" db="EMBL/GenBank/DDBJ databases">
        <title>Genome structure of bdelloid rotifers: shaped by asexuality or desiccation?</title>
        <authorList>
            <person name="Gladyshev E.A."/>
            <person name="Arkhipova I.R."/>
        </authorList>
    </citation>
    <scope>NUCLEOTIDE SEQUENCE</scope>
</reference>
<feature type="domain" description="Sialate O-acetylesterase" evidence="2">
    <location>
        <begin position="97"/>
        <end position="310"/>
    </location>
</feature>
<dbReference type="Gene3D" id="3.40.50.1110">
    <property type="entry name" value="SGNH hydrolase"/>
    <property type="match status" value="1"/>
</dbReference>
<dbReference type="AlphaFoldDB" id="D4NWF6"/>
<dbReference type="Pfam" id="PF03629">
    <property type="entry name" value="SASA"/>
    <property type="match status" value="1"/>
</dbReference>
<dbReference type="EMBL" id="GU373047">
    <property type="protein sequence ID" value="ADD91475.1"/>
    <property type="molecule type" value="Genomic_DNA"/>
</dbReference>
<dbReference type="InterPro" id="IPR005181">
    <property type="entry name" value="SASA"/>
</dbReference>
<organism evidence="3">
    <name type="scientific">Adineta vaga</name>
    <name type="common">Rotifer</name>
    <name type="synonym">Callidina vaga</name>
    <dbReference type="NCBI Taxonomy" id="104782"/>
    <lineage>
        <taxon>Eukaryota</taxon>
        <taxon>Metazoa</taxon>
        <taxon>Spiralia</taxon>
        <taxon>Gnathifera</taxon>
        <taxon>Rotifera</taxon>
        <taxon>Eurotatoria</taxon>
        <taxon>Bdelloidea</taxon>
        <taxon>Adinetida</taxon>
        <taxon>Adinetidae</taxon>
        <taxon>Adineta</taxon>
    </lineage>
</organism>
<dbReference type="PANTHER" id="PTHR22901">
    <property type="entry name" value="SIALATE O-ACETYLESTERASE"/>
    <property type="match status" value="1"/>
</dbReference>
<keyword evidence="1" id="KW-0378">Hydrolase</keyword>